<evidence type="ECO:0000256" key="1">
    <source>
        <dbReference type="SAM" id="MobiDB-lite"/>
    </source>
</evidence>
<dbReference type="AlphaFoldDB" id="A0A6J8CRD5"/>
<evidence type="ECO:0000313" key="3">
    <source>
        <dbReference type="Proteomes" id="UP000507470"/>
    </source>
</evidence>
<evidence type="ECO:0000313" key="2">
    <source>
        <dbReference type="EMBL" id="CAC5398435.1"/>
    </source>
</evidence>
<name>A0A6J8CRD5_MYTCO</name>
<dbReference type="Gene3D" id="3.10.10.10">
    <property type="entry name" value="HIV Type 1 Reverse Transcriptase, subunit A, domain 1"/>
    <property type="match status" value="1"/>
</dbReference>
<dbReference type="EMBL" id="CACVKT020005897">
    <property type="protein sequence ID" value="CAC5398435.1"/>
    <property type="molecule type" value="Genomic_DNA"/>
</dbReference>
<keyword evidence="3" id="KW-1185">Reference proteome</keyword>
<dbReference type="Proteomes" id="UP000507470">
    <property type="component" value="Unassembled WGS sequence"/>
</dbReference>
<dbReference type="OrthoDB" id="7413519at2759"/>
<accession>A0A6J8CRD5</accession>
<proteinExistence type="predicted"/>
<protein>
    <submittedName>
        <fullName evidence="2">Uncharacterized protein</fullName>
    </submittedName>
</protein>
<reference evidence="2 3" key="1">
    <citation type="submission" date="2020-06" db="EMBL/GenBank/DDBJ databases">
        <authorList>
            <person name="Li R."/>
            <person name="Bekaert M."/>
        </authorList>
    </citation>
    <scope>NUCLEOTIDE SEQUENCE [LARGE SCALE GENOMIC DNA]</scope>
    <source>
        <strain evidence="3">wild</strain>
    </source>
</reference>
<feature type="compositionally biased region" description="Basic residues" evidence="1">
    <location>
        <begin position="224"/>
        <end position="234"/>
    </location>
</feature>
<gene>
    <name evidence="2" type="ORF">MCOR_32807</name>
</gene>
<feature type="region of interest" description="Disordered" evidence="1">
    <location>
        <begin position="207"/>
        <end position="234"/>
    </location>
</feature>
<sequence length="279" mass="32707">MNPTKKGIFLPANSVVASVSLVNSVSVTSPSQRVDNSEHIQDTSLVDKNMDKDTFNFNLYNSDLTDQQKSTLTRFLNKNRKVFAKDMSELGHTDVYQHKIDTGNVPPIRKRFYGQSPHVLEKMNKQIEELLKYDIIGESNSEWGTSRYQEVTRTFQDQVQTCETINRQLREKLEKNQTSNNYEIVKCRLNQLQIENQRLSNKLREAKQHSNVGLTQPNRENNLRNRHNQWNHHQPMHNRQNVYSADDMKDKMKVVQQTLSEFRKDVENKLSTLNFSDRH</sequence>
<organism evidence="2 3">
    <name type="scientific">Mytilus coruscus</name>
    <name type="common">Sea mussel</name>
    <dbReference type="NCBI Taxonomy" id="42192"/>
    <lineage>
        <taxon>Eukaryota</taxon>
        <taxon>Metazoa</taxon>
        <taxon>Spiralia</taxon>
        <taxon>Lophotrochozoa</taxon>
        <taxon>Mollusca</taxon>
        <taxon>Bivalvia</taxon>
        <taxon>Autobranchia</taxon>
        <taxon>Pteriomorphia</taxon>
        <taxon>Mytilida</taxon>
        <taxon>Mytiloidea</taxon>
        <taxon>Mytilidae</taxon>
        <taxon>Mytilinae</taxon>
        <taxon>Mytilus</taxon>
    </lineage>
</organism>
<dbReference type="SUPFAM" id="SSF56672">
    <property type="entry name" value="DNA/RNA polymerases"/>
    <property type="match status" value="1"/>
</dbReference>
<dbReference type="InterPro" id="IPR043502">
    <property type="entry name" value="DNA/RNA_pol_sf"/>
</dbReference>
<feature type="compositionally biased region" description="Polar residues" evidence="1">
    <location>
        <begin position="209"/>
        <end position="220"/>
    </location>
</feature>